<sequence>MFLQNIRKQHDDRLTWCIGNIDMLDKKIETEPRLLTGDIKPSPVIASTPPTLTRMQKCIGI</sequence>
<evidence type="ECO:0000313" key="1">
    <source>
        <dbReference type="EMBL" id="KAK8018625.1"/>
    </source>
</evidence>
<dbReference type="Proteomes" id="UP001396898">
    <property type="component" value="Unassembled WGS sequence"/>
</dbReference>
<dbReference type="EMBL" id="JAQQWI010000010">
    <property type="protein sequence ID" value="KAK8018625.1"/>
    <property type="molecule type" value="Genomic_DNA"/>
</dbReference>
<keyword evidence="2" id="KW-1185">Reference proteome</keyword>
<name>A0ABR1RUI9_9PEZI</name>
<comment type="caution">
    <text evidence="1">The sequence shown here is derived from an EMBL/GenBank/DDBJ whole genome shotgun (WGS) entry which is preliminary data.</text>
</comment>
<organism evidence="1 2">
    <name type="scientific">Apiospora marii</name>
    <dbReference type="NCBI Taxonomy" id="335849"/>
    <lineage>
        <taxon>Eukaryota</taxon>
        <taxon>Fungi</taxon>
        <taxon>Dikarya</taxon>
        <taxon>Ascomycota</taxon>
        <taxon>Pezizomycotina</taxon>
        <taxon>Sordariomycetes</taxon>
        <taxon>Xylariomycetidae</taxon>
        <taxon>Amphisphaeriales</taxon>
        <taxon>Apiosporaceae</taxon>
        <taxon>Apiospora</taxon>
    </lineage>
</organism>
<evidence type="ECO:0000313" key="2">
    <source>
        <dbReference type="Proteomes" id="UP001396898"/>
    </source>
</evidence>
<protein>
    <submittedName>
        <fullName evidence="1">Uncharacterized protein</fullName>
    </submittedName>
</protein>
<accession>A0ABR1RUI9</accession>
<gene>
    <name evidence="1" type="ORF">PG991_007815</name>
</gene>
<reference evidence="1 2" key="1">
    <citation type="submission" date="2023-01" db="EMBL/GenBank/DDBJ databases">
        <title>Analysis of 21 Apiospora genomes using comparative genomics revels a genus with tremendous synthesis potential of carbohydrate active enzymes and secondary metabolites.</title>
        <authorList>
            <person name="Sorensen T."/>
        </authorList>
    </citation>
    <scope>NUCLEOTIDE SEQUENCE [LARGE SCALE GENOMIC DNA]</scope>
    <source>
        <strain evidence="1 2">CBS 20057</strain>
    </source>
</reference>
<proteinExistence type="predicted"/>